<evidence type="ECO:0000313" key="1">
    <source>
        <dbReference type="EMBL" id="MBA4464066.1"/>
    </source>
</evidence>
<name>A0AC60WBD5_9ARCH</name>
<gene>
    <name evidence="1" type="ORF">H2B01_07820</name>
</gene>
<reference evidence="1 2" key="1">
    <citation type="journal article" date="2020" name="Appl. Environ. Microbiol.">
        <title>Genomic Characteristics of a Novel Species of Ammonia-Oxidizing Archaea from the Jiulong River Estuary.</title>
        <authorList>
            <person name="Zou D."/>
            <person name="Wan R."/>
            <person name="Han L."/>
            <person name="Xu M.N."/>
            <person name="Liu Y."/>
            <person name="Liu H."/>
            <person name="Kao S.J."/>
            <person name="Li M."/>
        </authorList>
    </citation>
    <scope>NUCLEOTIDE SEQUENCE [LARGE SCALE GENOMIC DNA]</scope>
    <source>
        <strain evidence="1">S2bin1</strain>
    </source>
</reference>
<proteinExistence type="predicted"/>
<protein>
    <submittedName>
        <fullName evidence="1">Pyridoxamine 5'-phosphate oxidase family protein</fullName>
    </submittedName>
</protein>
<evidence type="ECO:0000313" key="2">
    <source>
        <dbReference type="Proteomes" id="UP000591542"/>
    </source>
</evidence>
<accession>A0AC60WBD5</accession>
<organism evidence="1 2">
    <name type="scientific">Candidatus Nitrosomaritimum aestuariumsis</name>
    <dbReference type="NCBI Taxonomy" id="3342354"/>
    <lineage>
        <taxon>Archaea</taxon>
        <taxon>Nitrososphaerota</taxon>
        <taxon>Nitrososphaeria</taxon>
        <taxon>Nitrosopumilales</taxon>
        <taxon>Nitrosopumilaceae</taxon>
        <taxon>Candidatus Nitrosomaritimum</taxon>
    </lineage>
</organism>
<sequence length="131" mass="15265">MKLSTNEIKFLESLEEARLATSHQDIPHVKPVSFVLYQDLIFVATDYDTRTWKNIKENPKAAITIDVYKSGGHKAVCFQGKVEIIEKGEEFDNIYQIFYKKFKWVRDDPWKPGEAPFLKLIPQNKTSWGIN</sequence>
<dbReference type="EMBL" id="JACEMX010000155">
    <property type="protein sequence ID" value="MBA4464066.1"/>
    <property type="molecule type" value="Genomic_DNA"/>
</dbReference>
<comment type="caution">
    <text evidence="1">The sequence shown here is derived from an EMBL/GenBank/DDBJ whole genome shotgun (WGS) entry which is preliminary data.</text>
</comment>
<dbReference type="Proteomes" id="UP000591542">
    <property type="component" value="Unassembled WGS sequence"/>
</dbReference>